<evidence type="ECO:0000313" key="3">
    <source>
        <dbReference type="EMBL" id="EMS58242.1"/>
    </source>
</evidence>
<dbReference type="PANTHER" id="PTHR34060:SF1">
    <property type="entry name" value="POLYKETIDE CYCLASE _ DEHYDRASE AND LIPID TRANSPORT PROTEIN"/>
    <property type="match status" value="1"/>
</dbReference>
<dbReference type="Pfam" id="PF03364">
    <property type="entry name" value="Polyketide_cyc"/>
    <property type="match status" value="2"/>
</dbReference>
<dbReference type="InterPro" id="IPR005031">
    <property type="entry name" value="COQ10_START"/>
</dbReference>
<feature type="domain" description="Coenzyme Q-binding protein COQ10 START" evidence="2">
    <location>
        <begin position="300"/>
        <end position="374"/>
    </location>
</feature>
<dbReference type="Gene3D" id="3.30.530.20">
    <property type="match status" value="2"/>
</dbReference>
<organism evidence="3">
    <name type="scientific">Triticum urartu</name>
    <name type="common">Red wild einkorn</name>
    <name type="synonym">Crithodium urartu</name>
    <dbReference type="NCBI Taxonomy" id="4572"/>
    <lineage>
        <taxon>Eukaryota</taxon>
        <taxon>Viridiplantae</taxon>
        <taxon>Streptophyta</taxon>
        <taxon>Embryophyta</taxon>
        <taxon>Tracheophyta</taxon>
        <taxon>Spermatophyta</taxon>
        <taxon>Magnoliopsida</taxon>
        <taxon>Liliopsida</taxon>
        <taxon>Poales</taxon>
        <taxon>Poaceae</taxon>
        <taxon>BOP clade</taxon>
        <taxon>Pooideae</taxon>
        <taxon>Triticodae</taxon>
        <taxon>Triticeae</taxon>
        <taxon>Triticinae</taxon>
        <taxon>Triticum</taxon>
    </lineage>
</organism>
<reference evidence="3" key="1">
    <citation type="journal article" date="2013" name="Nature">
        <title>Draft genome of the wheat A-genome progenitor Triticum urartu.</title>
        <authorList>
            <person name="Ling H.Q."/>
            <person name="Zhao S."/>
            <person name="Liu D."/>
            <person name="Wang J."/>
            <person name="Sun H."/>
            <person name="Zhang C."/>
            <person name="Fan H."/>
            <person name="Li D."/>
            <person name="Dong L."/>
            <person name="Tao Y."/>
            <person name="Gao C."/>
            <person name="Wu H."/>
            <person name="Li Y."/>
            <person name="Cui Y."/>
            <person name="Guo X."/>
            <person name="Zheng S."/>
            <person name="Wang B."/>
            <person name="Yu K."/>
            <person name="Liang Q."/>
            <person name="Yang W."/>
            <person name="Lou X."/>
            <person name="Chen J."/>
            <person name="Feng M."/>
            <person name="Jian J."/>
            <person name="Zhang X."/>
            <person name="Luo G."/>
            <person name="Jiang Y."/>
            <person name="Liu J."/>
            <person name="Wang Z."/>
            <person name="Sha Y."/>
            <person name="Zhang B."/>
            <person name="Wu H."/>
            <person name="Tang D."/>
            <person name="Shen Q."/>
            <person name="Xue P."/>
            <person name="Zou S."/>
            <person name="Wang X."/>
            <person name="Liu X."/>
            <person name="Wang F."/>
            <person name="Yang Y."/>
            <person name="An X."/>
            <person name="Dong Z."/>
            <person name="Zhang K."/>
            <person name="Zhang X."/>
            <person name="Luo M.C."/>
            <person name="Dvorak J."/>
            <person name="Tong Y."/>
            <person name="Wang J."/>
            <person name="Yang H."/>
            <person name="Li Z."/>
            <person name="Wang D."/>
            <person name="Zhang A."/>
            <person name="Wang J."/>
        </authorList>
    </citation>
    <scope>NUCLEOTIDE SEQUENCE</scope>
</reference>
<dbReference type="InterPro" id="IPR023393">
    <property type="entry name" value="START-like_dom_sf"/>
</dbReference>
<evidence type="ECO:0000256" key="1">
    <source>
        <dbReference type="ARBA" id="ARBA00004123"/>
    </source>
</evidence>
<dbReference type="PANTHER" id="PTHR34060">
    <property type="entry name" value="POLYKETIDE CYCLASE / DEHYDRASE AND LIPID TRANSPORT PROTEIN"/>
    <property type="match status" value="1"/>
</dbReference>
<sequence>MAMPSTASCCFASSSPHVRPSLRLLLTHTTITSSPARIRLVSRNPLRRSFSSSEPAPGVAGDEGGYVDREVEEDRDERYGFEMEVRKLPGKKNRRLVRARVRVGAPLQAVWATLTDYEGLAGFIPGLSECRLLHQDKAFARLYQVGEQDLALGFKFNAKGTIDCYEGEMELLPEFRAHRREIDFNMVDGDFKVFQGKWSVQEVDDATEGGEISSGQEFQTTLSYVVELEPKLWVPVRLLEGRICKEIKTNLICIREEAERVQRLLDEVREQYLTLGLKFNAKGAIECYKGEMEVLLESRARCRETAFNMIDGDFKVFQGKWSVQEVDATTDEGGEVPISQEFQTMLSYVVELEPKLWVPVRLLEGRICKEIKTNLVCIREEAERVQRLQGGEGHMIVLEHSRDSNSLLFMRILLILALGFRRLTVMIDALSST</sequence>
<dbReference type="CDD" id="cd08866">
    <property type="entry name" value="SRPBCC_11"/>
    <property type="match status" value="1"/>
</dbReference>
<evidence type="ECO:0000259" key="2">
    <source>
        <dbReference type="Pfam" id="PF03364"/>
    </source>
</evidence>
<protein>
    <recommendedName>
        <fullName evidence="2">Coenzyme Q-binding protein COQ10 START domain-containing protein</fullName>
    </recommendedName>
</protein>
<dbReference type="SUPFAM" id="SSF55961">
    <property type="entry name" value="Bet v1-like"/>
    <property type="match status" value="1"/>
</dbReference>
<dbReference type="EMBL" id="KD135107">
    <property type="protein sequence ID" value="EMS58242.1"/>
    <property type="molecule type" value="Genomic_DNA"/>
</dbReference>
<accession>M7ZDT7</accession>
<dbReference type="AlphaFoldDB" id="M7ZDT7"/>
<comment type="subcellular location">
    <subcellularLocation>
        <location evidence="1">Nucleus</location>
    </subcellularLocation>
</comment>
<feature type="domain" description="Coenzyme Q-binding protein COQ10 START" evidence="2">
    <location>
        <begin position="103"/>
        <end position="251"/>
    </location>
</feature>
<name>M7ZDT7_TRIUA</name>
<dbReference type="eggNOG" id="ENOG502RXSU">
    <property type="taxonomic scope" value="Eukaryota"/>
</dbReference>
<gene>
    <name evidence="3" type="ORF">TRIUR3_22116</name>
</gene>
<dbReference type="GO" id="GO:0005634">
    <property type="term" value="C:nucleus"/>
    <property type="evidence" value="ECO:0007669"/>
    <property type="project" value="UniProtKB-SubCell"/>
</dbReference>
<proteinExistence type="predicted"/>